<evidence type="ECO:0000313" key="2">
    <source>
        <dbReference type="Proteomes" id="UP000821865"/>
    </source>
</evidence>
<dbReference type="Proteomes" id="UP000821865">
    <property type="component" value="Chromosome 2"/>
</dbReference>
<organism evidence="1 2">
    <name type="scientific">Dermacentor silvarum</name>
    <name type="common">Tick</name>
    <dbReference type="NCBI Taxonomy" id="543639"/>
    <lineage>
        <taxon>Eukaryota</taxon>
        <taxon>Metazoa</taxon>
        <taxon>Ecdysozoa</taxon>
        <taxon>Arthropoda</taxon>
        <taxon>Chelicerata</taxon>
        <taxon>Arachnida</taxon>
        <taxon>Acari</taxon>
        <taxon>Parasitiformes</taxon>
        <taxon>Ixodida</taxon>
        <taxon>Ixodoidea</taxon>
        <taxon>Ixodidae</taxon>
        <taxon>Rhipicephalinae</taxon>
        <taxon>Dermacentor</taxon>
    </lineage>
</organism>
<evidence type="ECO:0000313" key="1">
    <source>
        <dbReference type="EMBL" id="KAH7965707.1"/>
    </source>
</evidence>
<keyword evidence="2" id="KW-1185">Reference proteome</keyword>
<sequence>MIVSLNHLQRYAEEDGSFLDRNVSGVETPESKQQWVVWKYPGSPVTKKIRSVPSVENPQKTGHVRLSDKTPVKIREDSGTDVDVADSYNRNRELREEFPGRHGSRLCFGVVFLEARLRTHGSSVGRNVSVSASCICVAGANHCDGRGMWQQDRLFSERRGPDLRLRMRATDCDSAERHASTTMVVLHRDGWRRSCTSTVGL</sequence>
<dbReference type="EMBL" id="CM023471">
    <property type="protein sequence ID" value="KAH7965707.1"/>
    <property type="molecule type" value="Genomic_DNA"/>
</dbReference>
<protein>
    <submittedName>
        <fullName evidence="1">Uncharacterized protein</fullName>
    </submittedName>
</protein>
<proteinExistence type="predicted"/>
<accession>A0ACB8DCK4</accession>
<gene>
    <name evidence="1" type="ORF">HPB49_009969</name>
</gene>
<reference evidence="1" key="1">
    <citation type="submission" date="2020-05" db="EMBL/GenBank/DDBJ databases">
        <title>Large-scale comparative analyses of tick genomes elucidate their genetic diversity and vector capacities.</title>
        <authorList>
            <person name="Jia N."/>
            <person name="Wang J."/>
            <person name="Shi W."/>
            <person name="Du L."/>
            <person name="Sun Y."/>
            <person name="Zhan W."/>
            <person name="Jiang J."/>
            <person name="Wang Q."/>
            <person name="Zhang B."/>
            <person name="Ji P."/>
            <person name="Sakyi L.B."/>
            <person name="Cui X."/>
            <person name="Yuan T."/>
            <person name="Jiang B."/>
            <person name="Yang W."/>
            <person name="Lam T.T.-Y."/>
            <person name="Chang Q."/>
            <person name="Ding S."/>
            <person name="Wang X."/>
            <person name="Zhu J."/>
            <person name="Ruan X."/>
            <person name="Zhao L."/>
            <person name="Wei J."/>
            <person name="Que T."/>
            <person name="Du C."/>
            <person name="Cheng J."/>
            <person name="Dai P."/>
            <person name="Han X."/>
            <person name="Huang E."/>
            <person name="Gao Y."/>
            <person name="Liu J."/>
            <person name="Shao H."/>
            <person name="Ye R."/>
            <person name="Li L."/>
            <person name="Wei W."/>
            <person name="Wang X."/>
            <person name="Wang C."/>
            <person name="Yang T."/>
            <person name="Huo Q."/>
            <person name="Li W."/>
            <person name="Guo W."/>
            <person name="Chen H."/>
            <person name="Zhou L."/>
            <person name="Ni X."/>
            <person name="Tian J."/>
            <person name="Zhou Y."/>
            <person name="Sheng Y."/>
            <person name="Liu T."/>
            <person name="Pan Y."/>
            <person name="Xia L."/>
            <person name="Li J."/>
            <person name="Zhao F."/>
            <person name="Cao W."/>
        </authorList>
    </citation>
    <scope>NUCLEOTIDE SEQUENCE</scope>
    <source>
        <strain evidence="1">Dsil-2018</strain>
    </source>
</reference>
<comment type="caution">
    <text evidence="1">The sequence shown here is derived from an EMBL/GenBank/DDBJ whole genome shotgun (WGS) entry which is preliminary data.</text>
</comment>
<name>A0ACB8DCK4_DERSI</name>